<dbReference type="AlphaFoldDB" id="A0A2U2MVG3"/>
<feature type="transmembrane region" description="Helical" evidence="1">
    <location>
        <begin position="21"/>
        <end position="46"/>
    </location>
</feature>
<dbReference type="Proteomes" id="UP000245753">
    <property type="component" value="Unassembled WGS sequence"/>
</dbReference>
<evidence type="ECO:0000313" key="2">
    <source>
        <dbReference type="EMBL" id="PWG60839.1"/>
    </source>
</evidence>
<dbReference type="RefSeq" id="WP_109136435.1">
    <property type="nucleotide sequence ID" value="NZ_QFFN01000001.1"/>
</dbReference>
<evidence type="ECO:0008006" key="4">
    <source>
        <dbReference type="Google" id="ProtNLM"/>
    </source>
</evidence>
<reference evidence="2 3" key="1">
    <citation type="journal article" date="2018" name="Int. J. Syst. Evol. Microbiol.">
        <title>Bifidobacterium catulorum sp. nov., a novel taxon from the faeces of the baby common marmoset (Callithrix jacchus).</title>
        <authorList>
            <person name="Modesto M."/>
            <person name="Michelini S."/>
            <person name="Oki K."/>
            <person name="Biavati B."/>
            <person name="Watanabe K."/>
            <person name="Mattarelli P."/>
        </authorList>
    </citation>
    <scope>NUCLEOTIDE SEQUENCE [LARGE SCALE GENOMIC DNA]</scope>
    <source>
        <strain evidence="2 3">MRM 8.19</strain>
    </source>
</reference>
<organism evidence="2 3">
    <name type="scientific">Bifidobacterium catulorum</name>
    <dbReference type="NCBI Taxonomy" id="1630173"/>
    <lineage>
        <taxon>Bacteria</taxon>
        <taxon>Bacillati</taxon>
        <taxon>Actinomycetota</taxon>
        <taxon>Actinomycetes</taxon>
        <taxon>Bifidobacteriales</taxon>
        <taxon>Bifidobacteriaceae</taxon>
        <taxon>Bifidobacterium</taxon>
    </lineage>
</organism>
<protein>
    <recommendedName>
        <fullName evidence="4">Organic solvents resistance ABC transporter permease</fullName>
    </recommendedName>
</protein>
<accession>A0A2U2MVG3</accession>
<evidence type="ECO:0000256" key="1">
    <source>
        <dbReference type="SAM" id="Phobius"/>
    </source>
</evidence>
<sequence length="515" mass="52712">MSRASRHGVPRGRRSKGAIAAKALASIVTSIAILGIFLAMVVTVPLPGLADDASGRTPHTVAVSQTALQTVCPARMQLADTGSYGDSAYRVSEGDITGQTRFSAFGSLYDATVSGIDGTGEQKTADIDTTQSDKAFVHTTGAGKSSLLGTTRVLEANAGSGSASSTASWATKGDLRGVSAARCVTPQLTQSLLLPPTQTGWTQQLVISNPTDKATAVSIRAWGTKDSNPVTLSTDSKVTVPGRGESVVSISAAAPAQDGVFVNLSSETTQVTAIVRVVHMDGLTDRGSDFAVPVGSPAKSLVLPAIAGGTDVNVLGFSETSGRIEISWMTKSGVKRAKTVNLSANRVQSIALGKAPADATAIRVDADMNTYAAAMCTDSGADQSDFSLVYAQEPQRSSAIAIPDKTGVSFALANTSGRKTTVTLTGYDNSGAQTGQKELTIDAGRAIRVPITDIAKNGAAAVRLDDSDTAVAWGGTVAVDAVSKAKVKGIASIGAVSLMPVKAMIRSGQTLDIVH</sequence>
<dbReference type="EMBL" id="QFFN01000001">
    <property type="protein sequence ID" value="PWG60839.1"/>
    <property type="molecule type" value="Genomic_DNA"/>
</dbReference>
<name>A0A2U2MVG3_9BIFI</name>
<evidence type="ECO:0000313" key="3">
    <source>
        <dbReference type="Proteomes" id="UP000245753"/>
    </source>
</evidence>
<comment type="caution">
    <text evidence="2">The sequence shown here is derived from an EMBL/GenBank/DDBJ whole genome shotgun (WGS) entry which is preliminary data.</text>
</comment>
<dbReference type="InterPro" id="IPR043777">
    <property type="entry name" value="DUF5719"/>
</dbReference>
<keyword evidence="3" id="KW-1185">Reference proteome</keyword>
<keyword evidence="1" id="KW-0812">Transmembrane</keyword>
<dbReference type="Pfam" id="PF18986">
    <property type="entry name" value="DUF5719"/>
    <property type="match status" value="1"/>
</dbReference>
<proteinExistence type="predicted"/>
<keyword evidence="1" id="KW-0472">Membrane</keyword>
<keyword evidence="1" id="KW-1133">Transmembrane helix</keyword>
<gene>
    <name evidence="2" type="ORF">DF200_01035</name>
</gene>
<dbReference type="OrthoDB" id="3240451at2"/>